<dbReference type="PANTHER" id="PTHR31286:SF167">
    <property type="entry name" value="OS09G0268800 PROTEIN"/>
    <property type="match status" value="1"/>
</dbReference>
<evidence type="ECO:0000313" key="3">
    <source>
        <dbReference type="Proteomes" id="UP001187471"/>
    </source>
</evidence>
<dbReference type="InterPro" id="IPR025558">
    <property type="entry name" value="DUF4283"/>
</dbReference>
<organism evidence="2 3">
    <name type="scientific">Escallonia rubra</name>
    <dbReference type="NCBI Taxonomy" id="112253"/>
    <lineage>
        <taxon>Eukaryota</taxon>
        <taxon>Viridiplantae</taxon>
        <taxon>Streptophyta</taxon>
        <taxon>Embryophyta</taxon>
        <taxon>Tracheophyta</taxon>
        <taxon>Spermatophyta</taxon>
        <taxon>Magnoliopsida</taxon>
        <taxon>eudicotyledons</taxon>
        <taxon>Gunneridae</taxon>
        <taxon>Pentapetalae</taxon>
        <taxon>asterids</taxon>
        <taxon>campanulids</taxon>
        <taxon>Escalloniales</taxon>
        <taxon>Escalloniaceae</taxon>
        <taxon>Escallonia</taxon>
    </lineage>
</organism>
<dbReference type="AlphaFoldDB" id="A0AA88RBC2"/>
<reference evidence="2" key="1">
    <citation type="submission" date="2022-12" db="EMBL/GenBank/DDBJ databases">
        <title>Draft genome assemblies for two species of Escallonia (Escalloniales).</title>
        <authorList>
            <person name="Chanderbali A."/>
            <person name="Dervinis C."/>
            <person name="Anghel I."/>
            <person name="Soltis D."/>
            <person name="Soltis P."/>
            <person name="Zapata F."/>
        </authorList>
    </citation>
    <scope>NUCLEOTIDE SEQUENCE</scope>
    <source>
        <strain evidence="2">UCBG92.1500</strain>
        <tissue evidence="2">Leaf</tissue>
    </source>
</reference>
<keyword evidence="3" id="KW-1185">Reference proteome</keyword>
<dbReference type="EMBL" id="JAVXUO010001087">
    <property type="protein sequence ID" value="KAK2986148.1"/>
    <property type="molecule type" value="Genomic_DNA"/>
</dbReference>
<name>A0AA88RBC2_9ASTE</name>
<feature type="domain" description="DUF4283" evidence="1">
    <location>
        <begin position="31"/>
        <end position="107"/>
    </location>
</feature>
<dbReference type="PANTHER" id="PTHR31286">
    <property type="entry name" value="GLYCINE-RICH CELL WALL STRUCTURAL PROTEIN 1.8-LIKE"/>
    <property type="match status" value="1"/>
</dbReference>
<dbReference type="InterPro" id="IPR040256">
    <property type="entry name" value="At4g02000-like"/>
</dbReference>
<dbReference type="Pfam" id="PF14111">
    <property type="entry name" value="DUF4283"/>
    <property type="match status" value="1"/>
</dbReference>
<evidence type="ECO:0000259" key="1">
    <source>
        <dbReference type="Pfam" id="PF14111"/>
    </source>
</evidence>
<evidence type="ECO:0000313" key="2">
    <source>
        <dbReference type="EMBL" id="KAK2986148.1"/>
    </source>
</evidence>
<gene>
    <name evidence="2" type="ORF">RJ640_026472</name>
</gene>
<accession>A0AA88RBC2</accession>
<protein>
    <recommendedName>
        <fullName evidence="1">DUF4283 domain-containing protein</fullName>
    </recommendedName>
</protein>
<proteinExistence type="predicted"/>
<dbReference type="Proteomes" id="UP001187471">
    <property type="component" value="Unassembled WGS sequence"/>
</dbReference>
<sequence length="212" mass="24449">MDTIINQTKALMNEEFIELESDELNASEEAAMTLIVKAITTKTIYLKALQTILSKAWNPSKGMKIQQIHVNMFSISFKHEWDRKRILESRPWSIMGSHLVVRDWPTNLPIEDISFDSSPFWIRIFGLPPNQMTKNNSGKIGSKIGKVLDIDFTTDGKISWNKYLRIQVEINITQPLHSGFHRSKEVNSKSWMRLRLGHVQKGCSFQPLKAQH</sequence>
<comment type="caution">
    <text evidence="2">The sequence shown here is derived from an EMBL/GenBank/DDBJ whole genome shotgun (WGS) entry which is preliminary data.</text>
</comment>